<protein>
    <submittedName>
        <fullName evidence="1 2">Uncharacterized protein</fullName>
    </submittedName>
</protein>
<keyword evidence="3" id="KW-1185">Reference proteome</keyword>
<name>G7J612_MEDTR</name>
<dbReference type="HOGENOM" id="CLU_3071693_0_0_1"/>
<dbReference type="EnsemblPlants" id="AES71556">
    <property type="protein sequence ID" value="AES71556"/>
    <property type="gene ID" value="MTR_3g079230"/>
</dbReference>
<proteinExistence type="predicted"/>
<organism evidence="1 3">
    <name type="scientific">Medicago truncatula</name>
    <name type="common">Barrel medic</name>
    <name type="synonym">Medicago tribuloides</name>
    <dbReference type="NCBI Taxonomy" id="3880"/>
    <lineage>
        <taxon>Eukaryota</taxon>
        <taxon>Viridiplantae</taxon>
        <taxon>Streptophyta</taxon>
        <taxon>Embryophyta</taxon>
        <taxon>Tracheophyta</taxon>
        <taxon>Spermatophyta</taxon>
        <taxon>Magnoliopsida</taxon>
        <taxon>eudicotyledons</taxon>
        <taxon>Gunneridae</taxon>
        <taxon>Pentapetalae</taxon>
        <taxon>rosids</taxon>
        <taxon>fabids</taxon>
        <taxon>Fabales</taxon>
        <taxon>Fabaceae</taxon>
        <taxon>Papilionoideae</taxon>
        <taxon>50 kb inversion clade</taxon>
        <taxon>NPAAA clade</taxon>
        <taxon>Hologalegina</taxon>
        <taxon>IRL clade</taxon>
        <taxon>Trifolieae</taxon>
        <taxon>Medicago</taxon>
    </lineage>
</organism>
<accession>G7J612</accession>
<dbReference type="PaxDb" id="3880-AES71556"/>
<dbReference type="AlphaFoldDB" id="G7J612"/>
<reference evidence="1 3" key="2">
    <citation type="journal article" date="2014" name="BMC Genomics">
        <title>An improved genome release (version Mt4.0) for the model legume Medicago truncatula.</title>
        <authorList>
            <person name="Tang H."/>
            <person name="Krishnakumar V."/>
            <person name="Bidwell S."/>
            <person name="Rosen B."/>
            <person name="Chan A."/>
            <person name="Zhou S."/>
            <person name="Gentzbittel L."/>
            <person name="Childs K.L."/>
            <person name="Yandell M."/>
            <person name="Gundlach H."/>
            <person name="Mayer K.F."/>
            <person name="Schwartz D.C."/>
            <person name="Town C.D."/>
        </authorList>
    </citation>
    <scope>GENOME REANNOTATION</scope>
    <source>
        <strain evidence="2 3">cv. Jemalong A17</strain>
    </source>
</reference>
<gene>
    <name evidence="1" type="ordered locus">MTR_3g079230</name>
</gene>
<dbReference type="Proteomes" id="UP000002051">
    <property type="component" value="Chromosome 3"/>
</dbReference>
<reference evidence="1 3" key="1">
    <citation type="journal article" date="2011" name="Nature">
        <title>The Medicago genome provides insight into the evolution of rhizobial symbioses.</title>
        <authorList>
            <person name="Young N.D."/>
            <person name="Debelle F."/>
            <person name="Oldroyd G.E."/>
            <person name="Geurts R."/>
            <person name="Cannon S.B."/>
            <person name="Udvardi M.K."/>
            <person name="Benedito V.A."/>
            <person name="Mayer K.F."/>
            <person name="Gouzy J."/>
            <person name="Schoof H."/>
            <person name="Van de Peer Y."/>
            <person name="Proost S."/>
            <person name="Cook D.R."/>
            <person name="Meyers B.C."/>
            <person name="Spannagl M."/>
            <person name="Cheung F."/>
            <person name="De Mita S."/>
            <person name="Krishnakumar V."/>
            <person name="Gundlach H."/>
            <person name="Zhou S."/>
            <person name="Mudge J."/>
            <person name="Bharti A.K."/>
            <person name="Murray J.D."/>
            <person name="Naoumkina M.A."/>
            <person name="Rosen B."/>
            <person name="Silverstein K.A."/>
            <person name="Tang H."/>
            <person name="Rombauts S."/>
            <person name="Zhao P.X."/>
            <person name="Zhou P."/>
            <person name="Barbe V."/>
            <person name="Bardou P."/>
            <person name="Bechner M."/>
            <person name="Bellec A."/>
            <person name="Berger A."/>
            <person name="Berges H."/>
            <person name="Bidwell S."/>
            <person name="Bisseling T."/>
            <person name="Choisne N."/>
            <person name="Couloux A."/>
            <person name="Denny R."/>
            <person name="Deshpande S."/>
            <person name="Dai X."/>
            <person name="Doyle J.J."/>
            <person name="Dudez A.M."/>
            <person name="Farmer A.D."/>
            <person name="Fouteau S."/>
            <person name="Franken C."/>
            <person name="Gibelin C."/>
            <person name="Gish J."/>
            <person name="Goldstein S."/>
            <person name="Gonzalez A.J."/>
            <person name="Green P.J."/>
            <person name="Hallab A."/>
            <person name="Hartog M."/>
            <person name="Hua A."/>
            <person name="Humphray S.J."/>
            <person name="Jeong D.H."/>
            <person name="Jing Y."/>
            <person name="Jocker A."/>
            <person name="Kenton S.M."/>
            <person name="Kim D.J."/>
            <person name="Klee K."/>
            <person name="Lai H."/>
            <person name="Lang C."/>
            <person name="Lin S."/>
            <person name="Macmil S.L."/>
            <person name="Magdelenat G."/>
            <person name="Matthews L."/>
            <person name="McCorrison J."/>
            <person name="Monaghan E.L."/>
            <person name="Mun J.H."/>
            <person name="Najar F.Z."/>
            <person name="Nicholson C."/>
            <person name="Noirot C."/>
            <person name="O'Bleness M."/>
            <person name="Paule C.R."/>
            <person name="Poulain J."/>
            <person name="Prion F."/>
            <person name="Qin B."/>
            <person name="Qu C."/>
            <person name="Retzel E.F."/>
            <person name="Riddle C."/>
            <person name="Sallet E."/>
            <person name="Samain S."/>
            <person name="Samson N."/>
            <person name="Sanders I."/>
            <person name="Saurat O."/>
            <person name="Scarpelli C."/>
            <person name="Schiex T."/>
            <person name="Segurens B."/>
            <person name="Severin A.J."/>
            <person name="Sherrier D.J."/>
            <person name="Shi R."/>
            <person name="Sims S."/>
            <person name="Singer S.R."/>
            <person name="Sinharoy S."/>
            <person name="Sterck L."/>
            <person name="Viollet A."/>
            <person name="Wang B.B."/>
            <person name="Wang K."/>
            <person name="Wang M."/>
            <person name="Wang X."/>
            <person name="Warfsmann J."/>
            <person name="Weissenbach J."/>
            <person name="White D.D."/>
            <person name="White J.D."/>
            <person name="Wiley G.B."/>
            <person name="Wincker P."/>
            <person name="Xing Y."/>
            <person name="Yang L."/>
            <person name="Yao Z."/>
            <person name="Ying F."/>
            <person name="Zhai J."/>
            <person name="Zhou L."/>
            <person name="Zuber A."/>
            <person name="Denarie J."/>
            <person name="Dixon R.A."/>
            <person name="May G.D."/>
            <person name="Schwartz D.C."/>
            <person name="Rogers J."/>
            <person name="Quetier F."/>
            <person name="Town C.D."/>
            <person name="Roe B.A."/>
        </authorList>
    </citation>
    <scope>NUCLEOTIDE SEQUENCE [LARGE SCALE GENOMIC DNA]</scope>
    <source>
        <strain evidence="1">A17</strain>
        <strain evidence="2 3">cv. Jemalong A17</strain>
    </source>
</reference>
<evidence type="ECO:0000313" key="3">
    <source>
        <dbReference type="Proteomes" id="UP000002051"/>
    </source>
</evidence>
<dbReference type="EMBL" id="CM001219">
    <property type="protein sequence ID" value="AES71556.1"/>
    <property type="molecule type" value="Genomic_DNA"/>
</dbReference>
<evidence type="ECO:0000313" key="1">
    <source>
        <dbReference type="EMBL" id="AES71556.1"/>
    </source>
</evidence>
<evidence type="ECO:0000313" key="2">
    <source>
        <dbReference type="EnsemblPlants" id="AES71556"/>
    </source>
</evidence>
<reference evidence="2" key="3">
    <citation type="submission" date="2015-04" db="UniProtKB">
        <authorList>
            <consortium name="EnsemblPlants"/>
        </authorList>
    </citation>
    <scope>IDENTIFICATION</scope>
    <source>
        <strain evidence="2">cv. Jemalong A17</strain>
    </source>
</reference>
<sequence length="53" mass="5903">MTVSTTNNVQPSYTPIAIQSTMHTLSRTPHDDQWYMDTGTTSHMSVNGDMDTV</sequence>